<dbReference type="Pfam" id="PF01223">
    <property type="entry name" value="Endonuclease_NS"/>
    <property type="match status" value="1"/>
</dbReference>
<evidence type="ECO:0000313" key="4">
    <source>
        <dbReference type="Proteomes" id="UP000051256"/>
    </source>
</evidence>
<dbReference type="InterPro" id="IPR001604">
    <property type="entry name" value="Endo_G_ENPP1-like_dom"/>
</dbReference>
<evidence type="ECO:0000256" key="1">
    <source>
        <dbReference type="SAM" id="Phobius"/>
    </source>
</evidence>
<reference evidence="3 4" key="1">
    <citation type="journal article" date="2015" name="Genome Announc.">
        <title>Expanding the biotechnology potential of lactobacilli through comparative genomics of 213 strains and associated genera.</title>
        <authorList>
            <person name="Sun Z."/>
            <person name="Harris H.M."/>
            <person name="McCann A."/>
            <person name="Guo C."/>
            <person name="Argimon S."/>
            <person name="Zhang W."/>
            <person name="Yang X."/>
            <person name="Jeffery I.B."/>
            <person name="Cooney J.C."/>
            <person name="Kagawa T.F."/>
            <person name="Liu W."/>
            <person name="Song Y."/>
            <person name="Salvetti E."/>
            <person name="Wrobel A."/>
            <person name="Rasinkangas P."/>
            <person name="Parkhill J."/>
            <person name="Rea M.C."/>
            <person name="O'Sullivan O."/>
            <person name="Ritari J."/>
            <person name="Douillard F.P."/>
            <person name="Paul Ross R."/>
            <person name="Yang R."/>
            <person name="Briner A.E."/>
            <person name="Felis G.E."/>
            <person name="de Vos W.M."/>
            <person name="Barrangou R."/>
            <person name="Klaenhammer T.R."/>
            <person name="Caufield P.W."/>
            <person name="Cui Y."/>
            <person name="Zhang H."/>
            <person name="O'Toole P.W."/>
        </authorList>
    </citation>
    <scope>NUCLEOTIDE SEQUENCE [LARGE SCALE GENOMIC DNA]</scope>
    <source>
        <strain evidence="3 4">DSM 24302</strain>
    </source>
</reference>
<keyword evidence="1" id="KW-1133">Transmembrane helix</keyword>
<keyword evidence="1" id="KW-0812">Transmembrane</keyword>
<dbReference type="AlphaFoldDB" id="A0A0R2D1R5"/>
<keyword evidence="1" id="KW-0472">Membrane</keyword>
<keyword evidence="4" id="KW-1185">Reference proteome</keyword>
<name>A0A0R2D1R5_9LACO</name>
<evidence type="ECO:0000259" key="2">
    <source>
        <dbReference type="SMART" id="SM00892"/>
    </source>
</evidence>
<dbReference type="Gene3D" id="3.40.570.10">
    <property type="entry name" value="Extracellular Endonuclease, subunit A"/>
    <property type="match status" value="1"/>
</dbReference>
<comment type="caution">
    <text evidence="3">The sequence shown here is derived from an EMBL/GenBank/DDBJ whole genome shotgun (WGS) entry which is preliminary data.</text>
</comment>
<protein>
    <submittedName>
        <fullName evidence="3">DNA-entry nuclease</fullName>
    </submittedName>
</protein>
<dbReference type="GO" id="GO:0046872">
    <property type="term" value="F:metal ion binding"/>
    <property type="evidence" value="ECO:0007669"/>
    <property type="project" value="InterPro"/>
</dbReference>
<dbReference type="Proteomes" id="UP000051256">
    <property type="component" value="Unassembled WGS sequence"/>
</dbReference>
<organism evidence="3 4">
    <name type="scientific">Lentilactobacillus senioris DSM 24302 = JCM 17472</name>
    <dbReference type="NCBI Taxonomy" id="1423802"/>
    <lineage>
        <taxon>Bacteria</taxon>
        <taxon>Bacillati</taxon>
        <taxon>Bacillota</taxon>
        <taxon>Bacilli</taxon>
        <taxon>Lactobacillales</taxon>
        <taxon>Lactobacillaceae</taxon>
        <taxon>Lentilactobacillus</taxon>
    </lineage>
</organism>
<feature type="domain" description="DNA/RNA non-specific endonuclease/pyrophosphatase/phosphodiesterase" evidence="2">
    <location>
        <begin position="94"/>
        <end position="268"/>
    </location>
</feature>
<accession>A0A0R2D1R5</accession>
<dbReference type="RefSeq" id="WP_056977679.1">
    <property type="nucleotide sequence ID" value="NZ_AYZR01000004.1"/>
</dbReference>
<dbReference type="InterPro" id="IPR044929">
    <property type="entry name" value="DNA/RNA_non-sp_Endonuclease_sf"/>
</dbReference>
<sequence>MPKRNKRTQTTLSSVIVAVLLVIGGLYTNSQHGGSSKSSSDVISSVINSVTGGSSNTPSKNVASQSKLAELDFKSGSNPVVAVNHNKATLKASSWKTNHVTYQNLDSLNRTSSANIGYLEKRNLANGSLRVRQYVEPTGWHQKFVDGEPILNRGHLMAYSISKGISANGQYDPSDQSGDQNNPKNLFTQSAYSNQQLQTKYEEMIRSALKQNQKVIYEAQPIFRGNELMARGVHLQALSTNGQLNFNVYIFNVQPKVKFDYATGRSTIDRSMKVAE</sequence>
<proteinExistence type="predicted"/>
<dbReference type="STRING" id="1423802.FC56_GL001413"/>
<feature type="transmembrane region" description="Helical" evidence="1">
    <location>
        <begin position="12"/>
        <end position="30"/>
    </location>
</feature>
<dbReference type="GO" id="GO:0016787">
    <property type="term" value="F:hydrolase activity"/>
    <property type="evidence" value="ECO:0007669"/>
    <property type="project" value="InterPro"/>
</dbReference>
<dbReference type="EMBL" id="AYZR01000004">
    <property type="protein sequence ID" value="KRM94457.1"/>
    <property type="molecule type" value="Genomic_DNA"/>
</dbReference>
<dbReference type="SMART" id="SM00892">
    <property type="entry name" value="Endonuclease_NS"/>
    <property type="match status" value="1"/>
</dbReference>
<evidence type="ECO:0000313" key="3">
    <source>
        <dbReference type="EMBL" id="KRM94457.1"/>
    </source>
</evidence>
<dbReference type="GO" id="GO:0003676">
    <property type="term" value="F:nucleic acid binding"/>
    <property type="evidence" value="ECO:0007669"/>
    <property type="project" value="InterPro"/>
</dbReference>
<gene>
    <name evidence="3" type="ORF">FC56_GL001413</name>
</gene>
<dbReference type="PATRIC" id="fig|1423802.4.peg.1432"/>